<dbReference type="AlphaFoldDB" id="A0A2K3LNP3"/>
<accession>A0A2K3LNP3</accession>
<keyword evidence="4" id="KW-0732">Signal</keyword>
<feature type="non-terminal residue" evidence="5">
    <location>
        <position position="1"/>
    </location>
</feature>
<evidence type="ECO:0000313" key="5">
    <source>
        <dbReference type="EMBL" id="PNX80149.1"/>
    </source>
</evidence>
<evidence type="ECO:0000256" key="2">
    <source>
        <dbReference type="ARBA" id="ARBA00022737"/>
    </source>
</evidence>
<dbReference type="InterPro" id="IPR001680">
    <property type="entry name" value="WD40_rpt"/>
</dbReference>
<organism evidence="5 6">
    <name type="scientific">Trifolium pratense</name>
    <name type="common">Red clover</name>
    <dbReference type="NCBI Taxonomy" id="57577"/>
    <lineage>
        <taxon>Eukaryota</taxon>
        <taxon>Viridiplantae</taxon>
        <taxon>Streptophyta</taxon>
        <taxon>Embryophyta</taxon>
        <taxon>Tracheophyta</taxon>
        <taxon>Spermatophyta</taxon>
        <taxon>Magnoliopsida</taxon>
        <taxon>eudicotyledons</taxon>
        <taxon>Gunneridae</taxon>
        <taxon>Pentapetalae</taxon>
        <taxon>rosids</taxon>
        <taxon>fabids</taxon>
        <taxon>Fabales</taxon>
        <taxon>Fabaceae</taxon>
        <taxon>Papilionoideae</taxon>
        <taxon>50 kb inversion clade</taxon>
        <taxon>NPAAA clade</taxon>
        <taxon>Hologalegina</taxon>
        <taxon>IRL clade</taxon>
        <taxon>Trifolieae</taxon>
        <taxon>Trifolium</taxon>
    </lineage>
</organism>
<dbReference type="STRING" id="57577.A0A2K3LNP3"/>
<protein>
    <submittedName>
        <fullName evidence="5">Stomatal cytokinesis defective protein</fullName>
    </submittedName>
</protein>
<evidence type="ECO:0000256" key="4">
    <source>
        <dbReference type="SAM" id="SignalP"/>
    </source>
</evidence>
<name>A0A2K3LNP3_TRIPR</name>
<dbReference type="InterPro" id="IPR015943">
    <property type="entry name" value="WD40/YVTN_repeat-like_dom_sf"/>
</dbReference>
<keyword evidence="2" id="KW-0677">Repeat</keyword>
<feature type="chain" id="PRO_5014431551" evidence="4">
    <location>
        <begin position="19"/>
        <end position="99"/>
    </location>
</feature>
<dbReference type="SUPFAM" id="SSF50978">
    <property type="entry name" value="WD40 repeat-like"/>
    <property type="match status" value="1"/>
</dbReference>
<dbReference type="PROSITE" id="PS00678">
    <property type="entry name" value="WD_REPEATS_1"/>
    <property type="match status" value="1"/>
</dbReference>
<sequence>VWSANCASLATAQLVVLASHMAGLGLPDYDAWYMIETIAERNNVGSKQFVICVRTLSGERVLTASHDSTVKMWDVRTDRCVATGSSAVLCMDMMTMWES</sequence>
<dbReference type="InterPro" id="IPR036322">
    <property type="entry name" value="WD40_repeat_dom_sf"/>
</dbReference>
<reference evidence="5 6" key="2">
    <citation type="journal article" date="2017" name="Front. Plant Sci.">
        <title>Gene Classification and Mining of Molecular Markers Useful in Red Clover (Trifolium pratense) Breeding.</title>
        <authorList>
            <person name="Istvanek J."/>
            <person name="Dluhosova J."/>
            <person name="Dluhos P."/>
            <person name="Patkova L."/>
            <person name="Nedelnik J."/>
            <person name="Repkova J."/>
        </authorList>
    </citation>
    <scope>NUCLEOTIDE SEQUENCE [LARGE SCALE GENOMIC DNA]</scope>
    <source>
        <strain evidence="6">cv. Tatra</strain>
        <tissue evidence="5">Young leaves</tissue>
    </source>
</reference>
<dbReference type="Gene3D" id="2.130.10.10">
    <property type="entry name" value="YVTN repeat-like/Quinoprotein amine dehydrogenase"/>
    <property type="match status" value="1"/>
</dbReference>
<evidence type="ECO:0000313" key="6">
    <source>
        <dbReference type="Proteomes" id="UP000236291"/>
    </source>
</evidence>
<proteinExistence type="predicted"/>
<dbReference type="EMBL" id="ASHM01037358">
    <property type="protein sequence ID" value="PNX80149.1"/>
    <property type="molecule type" value="Genomic_DNA"/>
</dbReference>
<feature type="repeat" description="WD" evidence="3">
    <location>
        <begin position="57"/>
        <end position="83"/>
    </location>
</feature>
<keyword evidence="1 3" id="KW-0853">WD repeat</keyword>
<evidence type="ECO:0000256" key="1">
    <source>
        <dbReference type="ARBA" id="ARBA00022574"/>
    </source>
</evidence>
<feature type="signal peptide" evidence="4">
    <location>
        <begin position="1"/>
        <end position="18"/>
    </location>
</feature>
<dbReference type="PROSITE" id="PS50082">
    <property type="entry name" value="WD_REPEATS_2"/>
    <property type="match status" value="1"/>
</dbReference>
<dbReference type="InterPro" id="IPR019775">
    <property type="entry name" value="WD40_repeat_CS"/>
</dbReference>
<dbReference type="Proteomes" id="UP000236291">
    <property type="component" value="Unassembled WGS sequence"/>
</dbReference>
<reference evidence="5 6" key="1">
    <citation type="journal article" date="2014" name="Am. J. Bot.">
        <title>Genome assembly and annotation for red clover (Trifolium pratense; Fabaceae).</title>
        <authorList>
            <person name="Istvanek J."/>
            <person name="Jaros M."/>
            <person name="Krenek A."/>
            <person name="Repkova J."/>
        </authorList>
    </citation>
    <scope>NUCLEOTIDE SEQUENCE [LARGE SCALE GENOMIC DNA]</scope>
    <source>
        <strain evidence="6">cv. Tatra</strain>
        <tissue evidence="5">Young leaves</tissue>
    </source>
</reference>
<comment type="caution">
    <text evidence="5">The sequence shown here is derived from an EMBL/GenBank/DDBJ whole genome shotgun (WGS) entry which is preliminary data.</text>
</comment>
<gene>
    <name evidence="5" type="ORF">L195_g036145</name>
</gene>
<evidence type="ECO:0000256" key="3">
    <source>
        <dbReference type="PROSITE-ProRule" id="PRU00221"/>
    </source>
</evidence>